<proteinExistence type="predicted"/>
<dbReference type="AlphaFoldDB" id="A0A914RL51"/>
<organism evidence="1 2">
    <name type="scientific">Parascaris equorum</name>
    <name type="common">Equine roundworm</name>
    <dbReference type="NCBI Taxonomy" id="6256"/>
    <lineage>
        <taxon>Eukaryota</taxon>
        <taxon>Metazoa</taxon>
        <taxon>Ecdysozoa</taxon>
        <taxon>Nematoda</taxon>
        <taxon>Chromadorea</taxon>
        <taxon>Rhabditida</taxon>
        <taxon>Spirurina</taxon>
        <taxon>Ascaridomorpha</taxon>
        <taxon>Ascaridoidea</taxon>
        <taxon>Ascarididae</taxon>
        <taxon>Parascaris</taxon>
    </lineage>
</organism>
<name>A0A914RL51_PAREQ</name>
<evidence type="ECO:0000313" key="1">
    <source>
        <dbReference type="Proteomes" id="UP000887564"/>
    </source>
</evidence>
<reference evidence="2" key="1">
    <citation type="submission" date="2022-11" db="UniProtKB">
        <authorList>
            <consortium name="WormBaseParasite"/>
        </authorList>
    </citation>
    <scope>IDENTIFICATION</scope>
</reference>
<accession>A0A914RL51</accession>
<sequence>MQLSSYADMLTDISTLEDTLQFQALQASSLANNFGRNKPSTFARLQFSRDNSYIDCKKRNCSVRLAHDEHDTPTLSM</sequence>
<keyword evidence="1" id="KW-1185">Reference proteome</keyword>
<dbReference type="WBParaSite" id="PEQ_0000723901-mRNA-1">
    <property type="protein sequence ID" value="PEQ_0000723901-mRNA-1"/>
    <property type="gene ID" value="PEQ_0000723901"/>
</dbReference>
<evidence type="ECO:0000313" key="2">
    <source>
        <dbReference type="WBParaSite" id="PEQ_0000723901-mRNA-1"/>
    </source>
</evidence>
<protein>
    <submittedName>
        <fullName evidence="2">Uncharacterized protein</fullName>
    </submittedName>
</protein>
<dbReference type="Proteomes" id="UP000887564">
    <property type="component" value="Unplaced"/>
</dbReference>